<keyword evidence="4" id="KW-0067">ATP-binding</keyword>
<evidence type="ECO:0000256" key="4">
    <source>
        <dbReference type="ARBA" id="ARBA00022840"/>
    </source>
</evidence>
<evidence type="ECO:0000313" key="8">
    <source>
        <dbReference type="Proteomes" id="UP000196230"/>
    </source>
</evidence>
<protein>
    <submittedName>
        <fullName evidence="7">ABC-type multidrug transport system, ATPase component</fullName>
    </submittedName>
</protein>
<comment type="similarity">
    <text evidence="1">Belongs to the ABC transporter superfamily.</text>
</comment>
<dbReference type="PANTHER" id="PTHR43335:SF3">
    <property type="entry name" value="ABC TRANSPORTER"/>
    <property type="match status" value="1"/>
</dbReference>
<dbReference type="GO" id="GO:0005524">
    <property type="term" value="F:ATP binding"/>
    <property type="evidence" value="ECO:0007669"/>
    <property type="project" value="UniProtKB-KW"/>
</dbReference>
<name>A0A1R4IB60_9MICC</name>
<evidence type="ECO:0000256" key="1">
    <source>
        <dbReference type="ARBA" id="ARBA00005417"/>
    </source>
</evidence>
<evidence type="ECO:0000259" key="6">
    <source>
        <dbReference type="PROSITE" id="PS50893"/>
    </source>
</evidence>
<keyword evidence="2" id="KW-0813">Transport</keyword>
<dbReference type="InterPro" id="IPR027417">
    <property type="entry name" value="P-loop_NTPase"/>
</dbReference>
<evidence type="ECO:0000256" key="5">
    <source>
        <dbReference type="SAM" id="MobiDB-lite"/>
    </source>
</evidence>
<evidence type="ECO:0000256" key="3">
    <source>
        <dbReference type="ARBA" id="ARBA00022741"/>
    </source>
</evidence>
<feature type="region of interest" description="Disordered" evidence="5">
    <location>
        <begin position="319"/>
        <end position="350"/>
    </location>
</feature>
<dbReference type="SMART" id="SM00382">
    <property type="entry name" value="AAA"/>
    <property type="match status" value="1"/>
</dbReference>
<keyword evidence="3" id="KW-0547">Nucleotide-binding</keyword>
<dbReference type="InterPro" id="IPR003439">
    <property type="entry name" value="ABC_transporter-like_ATP-bd"/>
</dbReference>
<feature type="region of interest" description="Disordered" evidence="5">
    <location>
        <begin position="1"/>
        <end position="23"/>
    </location>
</feature>
<dbReference type="EMBL" id="FUKP01000008">
    <property type="protein sequence ID" value="SJN17075.1"/>
    <property type="molecule type" value="Genomic_DNA"/>
</dbReference>
<proteinExistence type="inferred from homology"/>
<dbReference type="GO" id="GO:0016887">
    <property type="term" value="F:ATP hydrolysis activity"/>
    <property type="evidence" value="ECO:0007669"/>
    <property type="project" value="InterPro"/>
</dbReference>
<dbReference type="SUPFAM" id="SSF52540">
    <property type="entry name" value="P-loop containing nucleoside triphosphate hydrolases"/>
    <property type="match status" value="1"/>
</dbReference>
<accession>A0A1R4IB60</accession>
<dbReference type="InterPro" id="IPR003593">
    <property type="entry name" value="AAA+_ATPase"/>
</dbReference>
<organism evidence="7 8">
    <name type="scientific">Micrococcus lylae</name>
    <dbReference type="NCBI Taxonomy" id="1273"/>
    <lineage>
        <taxon>Bacteria</taxon>
        <taxon>Bacillati</taxon>
        <taxon>Actinomycetota</taxon>
        <taxon>Actinomycetes</taxon>
        <taxon>Micrococcales</taxon>
        <taxon>Micrococcaceae</taxon>
        <taxon>Micrococcus</taxon>
    </lineage>
</organism>
<dbReference type="PANTHER" id="PTHR43335">
    <property type="entry name" value="ABC TRANSPORTER, ATP-BINDING PROTEIN"/>
    <property type="match status" value="1"/>
</dbReference>
<dbReference type="Proteomes" id="UP000196230">
    <property type="component" value="Unassembled WGS sequence"/>
</dbReference>
<dbReference type="AlphaFoldDB" id="A0A1R4IB60"/>
<sequence length="350" mass="36815">MTQITSASIPEVPQRREPGGIDAHGLSRSFGDVKAVQEMALSVPPGKVTALVGPNGSGKTTLMLILATLLRPDTGFVTVDGIDAMRDPQGARRRIGWMPDTLGVWESLTCLEILGTMGRLYGMSGAEADARAAEQLEWVQLTEFAKRPARVLSRGQQQRLSLARATVHRPSVLLLDEPANGLDPGSRLRLRDDVRQMAADGVAVLVSSHVLSELEEMSDRAVVVRDGTTVSASELDDAADRELRYRIAGPENAQGAALTRALEERGIPYTHGRGRQRAGVVVAVSGRQAAAQLLAELVGAGVPIAHFAEEGSRLEDAYLAAERPAAPGSSGAGTAAGPAANAAPQEGETA</sequence>
<gene>
    <name evidence="7" type="ORF">FM125_01275</name>
</gene>
<reference evidence="7 8" key="1">
    <citation type="submission" date="2017-02" db="EMBL/GenBank/DDBJ databases">
        <authorList>
            <person name="Peterson S.W."/>
        </authorList>
    </citation>
    <scope>NUCLEOTIDE SEQUENCE [LARGE SCALE GENOMIC DNA]</scope>
    <source>
        <strain evidence="7 8">2B3F</strain>
    </source>
</reference>
<dbReference type="Pfam" id="PF00005">
    <property type="entry name" value="ABC_tran"/>
    <property type="match status" value="1"/>
</dbReference>
<dbReference type="RefSeq" id="WP_087133400.1">
    <property type="nucleotide sequence ID" value="NZ_FUKP01000008.1"/>
</dbReference>
<feature type="domain" description="ABC transporter" evidence="6">
    <location>
        <begin position="21"/>
        <end position="251"/>
    </location>
</feature>
<evidence type="ECO:0000313" key="7">
    <source>
        <dbReference type="EMBL" id="SJN17075.1"/>
    </source>
</evidence>
<dbReference type="PROSITE" id="PS50893">
    <property type="entry name" value="ABC_TRANSPORTER_2"/>
    <property type="match status" value="1"/>
</dbReference>
<evidence type="ECO:0000256" key="2">
    <source>
        <dbReference type="ARBA" id="ARBA00022448"/>
    </source>
</evidence>
<dbReference type="Gene3D" id="3.40.50.300">
    <property type="entry name" value="P-loop containing nucleotide triphosphate hydrolases"/>
    <property type="match status" value="1"/>
</dbReference>
<feature type="compositionally biased region" description="Low complexity" evidence="5">
    <location>
        <begin position="320"/>
        <end position="344"/>
    </location>
</feature>